<dbReference type="PROSITE" id="PS51257">
    <property type="entry name" value="PROKAR_LIPOPROTEIN"/>
    <property type="match status" value="1"/>
</dbReference>
<feature type="disulfide bond" evidence="8">
    <location>
        <begin position="133"/>
        <end position="142"/>
    </location>
</feature>
<feature type="transmembrane region" description="Helical" evidence="10">
    <location>
        <begin position="394"/>
        <end position="423"/>
    </location>
</feature>
<dbReference type="PANTHER" id="PTHR11616:SF326">
    <property type="entry name" value="SODIUM-DEPENDENT TRANSPORTER SNF-5"/>
    <property type="match status" value="1"/>
</dbReference>
<keyword evidence="7" id="KW-0915">Sodium</keyword>
<evidence type="ECO:0000313" key="12">
    <source>
        <dbReference type="Proteomes" id="UP001201812"/>
    </source>
</evidence>
<dbReference type="AlphaFoldDB" id="A0AAD4N4P1"/>
<dbReference type="Pfam" id="PF00209">
    <property type="entry name" value="SNF"/>
    <property type="match status" value="1"/>
</dbReference>
<evidence type="ECO:0000256" key="8">
    <source>
        <dbReference type="PIRSR" id="PIRSR600175-2"/>
    </source>
</evidence>
<evidence type="ECO:0000256" key="9">
    <source>
        <dbReference type="SAM" id="MobiDB-lite"/>
    </source>
</evidence>
<dbReference type="EMBL" id="JAKKPZ010000017">
    <property type="protein sequence ID" value="KAI1712787.1"/>
    <property type="molecule type" value="Genomic_DNA"/>
</dbReference>
<feature type="binding site" evidence="7">
    <location>
        <position position="407"/>
    </location>
    <ligand>
        <name>Na(+)</name>
        <dbReference type="ChEBI" id="CHEBI:29101"/>
        <label>1</label>
    </ligand>
</feature>
<feature type="binding site" evidence="7">
    <location>
        <position position="33"/>
    </location>
    <ligand>
        <name>Na(+)</name>
        <dbReference type="ChEBI" id="CHEBI:29101"/>
        <label>1</label>
    </ligand>
</feature>
<comment type="subcellular location">
    <subcellularLocation>
        <location evidence="1">Membrane</location>
        <topology evidence="1">Multi-pass membrane protein</topology>
    </subcellularLocation>
</comment>
<feature type="region of interest" description="Disordered" evidence="9">
    <location>
        <begin position="636"/>
        <end position="662"/>
    </location>
</feature>
<keyword evidence="3 10" id="KW-0812">Transmembrane</keyword>
<dbReference type="InterPro" id="IPR037272">
    <property type="entry name" value="SNS_sf"/>
</dbReference>
<evidence type="ECO:0000256" key="3">
    <source>
        <dbReference type="ARBA" id="ARBA00022692"/>
    </source>
</evidence>
<feature type="transmembrane region" description="Helical" evidence="10">
    <location>
        <begin position="435"/>
        <end position="461"/>
    </location>
</feature>
<feature type="transmembrane region" description="Helical" evidence="10">
    <location>
        <begin position="92"/>
        <end position="120"/>
    </location>
</feature>
<feature type="binding site" evidence="7">
    <location>
        <position position="29"/>
    </location>
    <ligand>
        <name>Na(+)</name>
        <dbReference type="ChEBI" id="CHEBI:29101"/>
        <label>1</label>
    </ligand>
</feature>
<keyword evidence="7" id="KW-0479">Metal-binding</keyword>
<evidence type="ECO:0000256" key="1">
    <source>
        <dbReference type="ARBA" id="ARBA00004141"/>
    </source>
</evidence>
<feature type="transmembrane region" description="Helical" evidence="10">
    <location>
        <begin position="229"/>
        <end position="247"/>
    </location>
</feature>
<dbReference type="GO" id="GO:0043005">
    <property type="term" value="C:neuron projection"/>
    <property type="evidence" value="ECO:0007669"/>
    <property type="project" value="TreeGrafter"/>
</dbReference>
<dbReference type="PRINTS" id="PR00176">
    <property type="entry name" value="NANEUSMPORT"/>
</dbReference>
<keyword evidence="4" id="KW-0769">Symport</keyword>
<keyword evidence="5 10" id="KW-1133">Transmembrane helix</keyword>
<feature type="transmembrane region" description="Helical" evidence="10">
    <location>
        <begin position="259"/>
        <end position="279"/>
    </location>
</feature>
<feature type="transmembrane region" description="Helical" evidence="10">
    <location>
        <begin position="50"/>
        <end position="71"/>
    </location>
</feature>
<feature type="transmembrane region" description="Helical" evidence="10">
    <location>
        <begin position="521"/>
        <end position="543"/>
    </location>
</feature>
<feature type="transmembrane region" description="Helical" evidence="10">
    <location>
        <begin position="299"/>
        <end position="324"/>
    </location>
</feature>
<evidence type="ECO:0000256" key="6">
    <source>
        <dbReference type="ARBA" id="ARBA00023136"/>
    </source>
</evidence>
<protein>
    <submittedName>
        <fullName evidence="11">Sodium:neurotransmitter symporter family domain-containing protein</fullName>
    </submittedName>
</protein>
<feature type="binding site" evidence="7">
    <location>
        <position position="28"/>
    </location>
    <ligand>
        <name>Na(+)</name>
        <dbReference type="ChEBI" id="CHEBI:29101"/>
        <label>1</label>
    </ligand>
</feature>
<feature type="binding site" evidence="7">
    <location>
        <position position="310"/>
    </location>
    <ligand>
        <name>Na(+)</name>
        <dbReference type="ChEBI" id="CHEBI:29101"/>
        <label>1</label>
    </ligand>
</feature>
<dbReference type="GO" id="GO:0046872">
    <property type="term" value="F:metal ion binding"/>
    <property type="evidence" value="ECO:0007669"/>
    <property type="project" value="UniProtKB-KW"/>
</dbReference>
<evidence type="ECO:0000256" key="10">
    <source>
        <dbReference type="SAM" id="Phobius"/>
    </source>
</evidence>
<proteinExistence type="predicted"/>
<keyword evidence="8" id="KW-1015">Disulfide bond</keyword>
<dbReference type="GO" id="GO:0005332">
    <property type="term" value="F:gamma-aminobutyric acid:sodium:chloride symporter activity"/>
    <property type="evidence" value="ECO:0007669"/>
    <property type="project" value="TreeGrafter"/>
</dbReference>
<organism evidence="11 12">
    <name type="scientific">Ditylenchus destructor</name>
    <dbReference type="NCBI Taxonomy" id="166010"/>
    <lineage>
        <taxon>Eukaryota</taxon>
        <taxon>Metazoa</taxon>
        <taxon>Ecdysozoa</taxon>
        <taxon>Nematoda</taxon>
        <taxon>Chromadorea</taxon>
        <taxon>Rhabditida</taxon>
        <taxon>Tylenchina</taxon>
        <taxon>Tylenchomorpha</taxon>
        <taxon>Sphaerularioidea</taxon>
        <taxon>Anguinidae</taxon>
        <taxon>Anguininae</taxon>
        <taxon>Ditylenchus</taxon>
    </lineage>
</organism>
<gene>
    <name evidence="11" type="ORF">DdX_09414</name>
</gene>
<keyword evidence="2" id="KW-0813">Transport</keyword>
<evidence type="ECO:0000256" key="2">
    <source>
        <dbReference type="ARBA" id="ARBA00022448"/>
    </source>
</evidence>
<accession>A0AAD4N4P1</accession>
<sequence>MGMDKPVVVNRATWSSGNQFVMACVSFAVGLGNIWRFPALVYEHNGGAFLIPYFICSFIIGFPMLYLELSLGQFTRVGPAVAYGRIRPFLQGIGWIMVNMALMVSLYYNMIVGWAIIYIYKIVTGQSYQWSSCENDFNTIYCTSSLEDERCSQELLPGANFAISPGENLPAFYFNGSCHLSSEKDVLSARSSIFGVKSATSPSEEFFENYVLERSPTIDSFGGLNPKLLLTYFLAWVITALVLFRGVKWIGKVAYFTATAPYIIIAILFVRSVTLDGAIEGMNFYLLKPDFSTLWDLASWRAAATHVSYSLSIGFGGILSLASYNPREHNCYRDAALITIADAVMSIFGGTAVFSVLGFMAKKLNVPIDQVVQSGTGLAFVAYPEALARMPFTWFWALLFFVMIWTLGVSTQFGFAEAICTALADQFPALRRNKVATVFGVCTCLFCCGLVLCTRSGIYYFNIFNDYGSSFALTLALFLEVILICYIYGYQNYLDDLRTMFGSPTTKLARIFGPSGKYISFVWRFLCPLQMTVIFAFSFMTQITYDLTYGKGNRLYVLPRWSIAFGWIISLLPLLWLPGLVIYRAIIYKRADISLREMFKLHPKWPSYHRNQLLHNEPSVPSISGTTQRHADYRIHPAQSSSNTSQSILNKSGPKADGRDLHRDFWPSKEIFYRKATRELRMQGGRIEHQMVVMGRAFLNSARFRVPRDQCRWMCKSELSASGLGSNHESTSTANLAEKKDVREFFAVFFLKGLVKPPGELFTRILSAKIGTDEFIIIWLLLG</sequence>
<evidence type="ECO:0000256" key="5">
    <source>
        <dbReference type="ARBA" id="ARBA00022989"/>
    </source>
</evidence>
<evidence type="ECO:0000313" key="11">
    <source>
        <dbReference type="EMBL" id="KAI1712787.1"/>
    </source>
</evidence>
<feature type="transmembrane region" description="Helical" evidence="10">
    <location>
        <begin position="20"/>
        <end position="38"/>
    </location>
</feature>
<reference evidence="11" key="1">
    <citation type="submission" date="2022-01" db="EMBL/GenBank/DDBJ databases">
        <title>Genome Sequence Resource for Two Populations of Ditylenchus destructor, the Migratory Endoparasitic Phytonematode.</title>
        <authorList>
            <person name="Zhang H."/>
            <person name="Lin R."/>
            <person name="Xie B."/>
        </authorList>
    </citation>
    <scope>NUCLEOTIDE SEQUENCE</scope>
    <source>
        <strain evidence="11">BazhouSP</strain>
    </source>
</reference>
<dbReference type="Proteomes" id="UP001201812">
    <property type="component" value="Unassembled WGS sequence"/>
</dbReference>
<feature type="compositionally biased region" description="Polar residues" evidence="9">
    <location>
        <begin position="638"/>
        <end position="650"/>
    </location>
</feature>
<name>A0AAD4N4P1_9BILA</name>
<dbReference type="GO" id="GO:0005886">
    <property type="term" value="C:plasma membrane"/>
    <property type="evidence" value="ECO:0007669"/>
    <property type="project" value="TreeGrafter"/>
</dbReference>
<feature type="transmembrane region" description="Helical" evidence="10">
    <location>
        <begin position="336"/>
        <end position="361"/>
    </location>
</feature>
<evidence type="ECO:0000256" key="4">
    <source>
        <dbReference type="ARBA" id="ARBA00022847"/>
    </source>
</evidence>
<feature type="transmembrane region" description="Helical" evidence="10">
    <location>
        <begin position="467"/>
        <end position="490"/>
    </location>
</feature>
<feature type="transmembrane region" description="Helical" evidence="10">
    <location>
        <begin position="563"/>
        <end position="586"/>
    </location>
</feature>
<dbReference type="InterPro" id="IPR000175">
    <property type="entry name" value="Na/ntran_symport"/>
</dbReference>
<dbReference type="PROSITE" id="PS50267">
    <property type="entry name" value="NA_NEUROTRAN_SYMP_3"/>
    <property type="match status" value="1"/>
</dbReference>
<keyword evidence="12" id="KW-1185">Reference proteome</keyword>
<dbReference type="PANTHER" id="PTHR11616">
    <property type="entry name" value="SODIUM/CHLORIDE DEPENDENT TRANSPORTER"/>
    <property type="match status" value="1"/>
</dbReference>
<dbReference type="SUPFAM" id="SSF161070">
    <property type="entry name" value="SNF-like"/>
    <property type="match status" value="1"/>
</dbReference>
<keyword evidence="6 10" id="KW-0472">Membrane</keyword>
<evidence type="ECO:0000256" key="7">
    <source>
        <dbReference type="PIRSR" id="PIRSR600175-1"/>
    </source>
</evidence>
<comment type="caution">
    <text evidence="11">The sequence shown here is derived from an EMBL/GenBank/DDBJ whole genome shotgun (WGS) entry which is preliminary data.</text>
</comment>